<sequence length="32" mass="3361">MFEVRAFDSSGNFSDPAHIGIAVDPAPPTASR</sequence>
<dbReference type="EMBL" id="JADBEB010000001">
    <property type="protein sequence ID" value="MBE1488554.1"/>
    <property type="molecule type" value="Genomic_DNA"/>
</dbReference>
<gene>
    <name evidence="1" type="ORF">H4W31_004192</name>
</gene>
<organism evidence="1 2">
    <name type="scientific">Plantactinospora soyae</name>
    <dbReference type="NCBI Taxonomy" id="1544732"/>
    <lineage>
        <taxon>Bacteria</taxon>
        <taxon>Bacillati</taxon>
        <taxon>Actinomycetota</taxon>
        <taxon>Actinomycetes</taxon>
        <taxon>Micromonosporales</taxon>
        <taxon>Micromonosporaceae</taxon>
        <taxon>Plantactinospora</taxon>
    </lineage>
</organism>
<accession>A0A927M6C5</accession>
<evidence type="ECO:0000313" key="2">
    <source>
        <dbReference type="Proteomes" id="UP000649753"/>
    </source>
</evidence>
<proteinExistence type="predicted"/>
<keyword evidence="2" id="KW-1185">Reference proteome</keyword>
<evidence type="ECO:0000313" key="1">
    <source>
        <dbReference type="EMBL" id="MBE1488554.1"/>
    </source>
</evidence>
<dbReference type="AlphaFoldDB" id="A0A927M6C5"/>
<name>A0A927M6C5_9ACTN</name>
<reference evidence="1" key="1">
    <citation type="submission" date="2020-10" db="EMBL/GenBank/DDBJ databases">
        <title>Sequencing the genomes of 1000 actinobacteria strains.</title>
        <authorList>
            <person name="Klenk H.-P."/>
        </authorList>
    </citation>
    <scope>NUCLEOTIDE SEQUENCE</scope>
    <source>
        <strain evidence="1">DSM 46832</strain>
    </source>
</reference>
<comment type="caution">
    <text evidence="1">The sequence shown here is derived from an EMBL/GenBank/DDBJ whole genome shotgun (WGS) entry which is preliminary data.</text>
</comment>
<dbReference type="Proteomes" id="UP000649753">
    <property type="component" value="Unassembled WGS sequence"/>
</dbReference>
<protein>
    <submittedName>
        <fullName evidence="1">Uncharacterized protein</fullName>
    </submittedName>
</protein>